<evidence type="ECO:0000313" key="2">
    <source>
        <dbReference type="Proteomes" id="UP000830167"/>
    </source>
</evidence>
<dbReference type="EMBL" id="CP089291">
    <property type="protein sequence ID" value="UOF90449.1"/>
    <property type="molecule type" value="Genomic_DNA"/>
</dbReference>
<dbReference type="RefSeq" id="WP_347437144.1">
    <property type="nucleotide sequence ID" value="NZ_CP089291.1"/>
</dbReference>
<name>A0ABY4CJJ3_9BACL</name>
<organism evidence="1 2">
    <name type="scientific">Fodinisporobacter ferrooxydans</name>
    <dbReference type="NCBI Taxonomy" id="2901836"/>
    <lineage>
        <taxon>Bacteria</taxon>
        <taxon>Bacillati</taxon>
        <taxon>Bacillota</taxon>
        <taxon>Bacilli</taxon>
        <taxon>Bacillales</taxon>
        <taxon>Alicyclobacillaceae</taxon>
        <taxon>Fodinisporobacter</taxon>
    </lineage>
</organism>
<dbReference type="InterPro" id="IPR014852">
    <property type="entry name" value="YwhD"/>
</dbReference>
<protein>
    <submittedName>
        <fullName evidence="1">YwhD family protein</fullName>
    </submittedName>
</protein>
<gene>
    <name evidence="1" type="ORF">LSG31_21765</name>
</gene>
<evidence type="ECO:0000313" key="1">
    <source>
        <dbReference type="EMBL" id="UOF90449.1"/>
    </source>
</evidence>
<sequence>MKKPKRAGECGMEMLNLTGRNKHAAPDHLPTLSSLIIDGEEVFIDNGAIHGKSRVEKGISFSGKEEDAPNGRRVCLVWITLRGTGDAKGYAGLTSCEMRIDDETKTGFKDLAKHVNQMDAAVKGKVDIQSLTKEEKQRLLQFLQTFRPPLWEHASPELKEVLGE</sequence>
<accession>A0ABY4CJJ3</accession>
<dbReference type="Proteomes" id="UP000830167">
    <property type="component" value="Chromosome"/>
</dbReference>
<dbReference type="Pfam" id="PF08741">
    <property type="entry name" value="YwhD"/>
    <property type="match status" value="1"/>
</dbReference>
<reference evidence="1" key="1">
    <citation type="submission" date="2021-12" db="EMBL/GenBank/DDBJ databases">
        <title>Alicyclobacillaceae gen. nov., sp. nov., isolated from chalcocite enrichment system.</title>
        <authorList>
            <person name="Jiang Z."/>
        </authorList>
    </citation>
    <scope>NUCLEOTIDE SEQUENCE</scope>
    <source>
        <strain evidence="1">MYW30-H2</strain>
    </source>
</reference>
<proteinExistence type="predicted"/>
<keyword evidence="2" id="KW-1185">Reference proteome</keyword>